<keyword evidence="2" id="KW-1185">Reference proteome</keyword>
<protein>
    <submittedName>
        <fullName evidence="1">Uncharacterized protein</fullName>
    </submittedName>
</protein>
<dbReference type="EMBL" id="PGGM01000001">
    <property type="protein sequence ID" value="PSH67236.1"/>
    <property type="molecule type" value="Genomic_DNA"/>
</dbReference>
<evidence type="ECO:0000313" key="2">
    <source>
        <dbReference type="Proteomes" id="UP000241764"/>
    </source>
</evidence>
<evidence type="ECO:0000313" key="1">
    <source>
        <dbReference type="EMBL" id="PSH67236.1"/>
    </source>
</evidence>
<name>A0A2P7BL85_9HYPH</name>
<dbReference type="AlphaFoldDB" id="A0A2P7BL85"/>
<dbReference type="RefSeq" id="WP_106662303.1">
    <property type="nucleotide sequence ID" value="NZ_PGGM01000001.1"/>
</dbReference>
<accession>A0A2P7BL85</accession>
<gene>
    <name evidence="1" type="ORF">CU103_02455</name>
</gene>
<sequence length="90" mass="10601">MEFLKKPKQADSLSIVYKETHALPSPLEAKRDMLDHPHLAGHPAKSIHDYFYRVNKKMQAPLLLAVAKTRSIRYGRLRHKERRHLMRMIS</sequence>
<organism evidence="1 2">
    <name type="scientific">Phyllobacterium sophorae</name>
    <dbReference type="NCBI Taxonomy" id="1520277"/>
    <lineage>
        <taxon>Bacteria</taxon>
        <taxon>Pseudomonadati</taxon>
        <taxon>Pseudomonadota</taxon>
        <taxon>Alphaproteobacteria</taxon>
        <taxon>Hyphomicrobiales</taxon>
        <taxon>Phyllobacteriaceae</taxon>
        <taxon>Phyllobacterium</taxon>
    </lineage>
</organism>
<reference evidence="2" key="1">
    <citation type="submission" date="2017-11" db="EMBL/GenBank/DDBJ databases">
        <authorList>
            <person name="Kuznetsova I."/>
            <person name="Sazanova A."/>
            <person name="Chirak E."/>
            <person name="Safronova V."/>
            <person name="Willems A."/>
        </authorList>
    </citation>
    <scope>NUCLEOTIDE SEQUENCE [LARGE SCALE GENOMIC DNA]</scope>
    <source>
        <strain evidence="2">CCBAU 03422</strain>
    </source>
</reference>
<comment type="caution">
    <text evidence="1">The sequence shown here is derived from an EMBL/GenBank/DDBJ whole genome shotgun (WGS) entry which is preliminary data.</text>
</comment>
<dbReference type="Proteomes" id="UP000241764">
    <property type="component" value="Unassembled WGS sequence"/>
</dbReference>
<proteinExistence type="predicted"/>